<dbReference type="RefSeq" id="WP_067910303.1">
    <property type="nucleotide sequence ID" value="NZ_LZJP01000100.1"/>
</dbReference>
<comment type="caution">
    <text evidence="1">The sequence shown here is derived from an EMBL/GenBank/DDBJ whole genome shotgun (WGS) entry which is preliminary data.</text>
</comment>
<sequence>MAGWQHGLVTTTSLKWEVVAVDKPDDVNVVIGQAHFIKTVEDLHETLAGVSPSLRFGVAFCEASGPRLVRRSGNDADLVELATRAALAIAAGHSFVIFLREGFPVNVLNPVKAVPEVCGIYCATANPVDVIVAVSKRGRGIVGVIDGQPPLAVEGDSDVAERHDLLRMIGYKL</sequence>
<accession>A0A1A2TDE9</accession>
<dbReference type="InterPro" id="IPR036902">
    <property type="entry name" value="Ta1353-like_sf"/>
</dbReference>
<dbReference type="PANTHER" id="PTHR36155">
    <property type="entry name" value="BLL5354 PROTEIN"/>
    <property type="match status" value="1"/>
</dbReference>
<evidence type="ECO:0000313" key="2">
    <source>
        <dbReference type="Proteomes" id="UP000092389"/>
    </source>
</evidence>
<dbReference type="SUPFAM" id="SSF103165">
    <property type="entry name" value="Ta1353-like"/>
    <property type="match status" value="1"/>
</dbReference>
<dbReference type="PANTHER" id="PTHR36155:SF1">
    <property type="entry name" value="BLL5354 PROTEIN"/>
    <property type="match status" value="1"/>
</dbReference>
<reference evidence="1 2" key="1">
    <citation type="submission" date="2016-06" db="EMBL/GenBank/DDBJ databases">
        <authorList>
            <person name="Kjaerup R.B."/>
            <person name="Dalgaard T.S."/>
            <person name="Juul-Madsen H.R."/>
        </authorList>
    </citation>
    <scope>NUCLEOTIDE SEQUENCE [LARGE SCALE GENOMIC DNA]</scope>
    <source>
        <strain evidence="1 2">E152</strain>
    </source>
</reference>
<protein>
    <recommendedName>
        <fullName evidence="3">Adenosine monophosphate-protein transferase</fullName>
    </recommendedName>
</protein>
<proteinExistence type="predicted"/>
<dbReference type="Pfam" id="PF04008">
    <property type="entry name" value="Adenosine_kin"/>
    <property type="match status" value="1"/>
</dbReference>
<dbReference type="Proteomes" id="UP000092389">
    <property type="component" value="Unassembled WGS sequence"/>
</dbReference>
<dbReference type="Gene3D" id="3.40.1520.10">
    <property type="entry name" value="Ta1353-like"/>
    <property type="match status" value="1"/>
</dbReference>
<name>A0A1A2TDE9_MYCNT</name>
<organism evidence="1 2">
    <name type="scientific">Mycobacterium mantenii</name>
    <dbReference type="NCBI Taxonomy" id="560555"/>
    <lineage>
        <taxon>Bacteria</taxon>
        <taxon>Bacillati</taxon>
        <taxon>Actinomycetota</taxon>
        <taxon>Actinomycetes</taxon>
        <taxon>Mycobacteriales</taxon>
        <taxon>Mycobacteriaceae</taxon>
        <taxon>Mycobacterium</taxon>
        <taxon>Mycobacterium avium complex (MAC)</taxon>
    </lineage>
</organism>
<evidence type="ECO:0008006" key="3">
    <source>
        <dbReference type="Google" id="ProtNLM"/>
    </source>
</evidence>
<dbReference type="EMBL" id="LZJU01000102">
    <property type="protein sequence ID" value="OBH74400.1"/>
    <property type="molecule type" value="Genomic_DNA"/>
</dbReference>
<dbReference type="AlphaFoldDB" id="A0A1A2TDE9"/>
<gene>
    <name evidence="1" type="ORF">A5683_23680</name>
</gene>
<dbReference type="InterPro" id="IPR007153">
    <property type="entry name" value="Adenosine_kinase"/>
</dbReference>
<evidence type="ECO:0000313" key="1">
    <source>
        <dbReference type="EMBL" id="OBH74400.1"/>
    </source>
</evidence>
<dbReference type="OrthoDB" id="9785212at2"/>